<gene>
    <name evidence="2" type="ORF">EJ05DRAFT_523144</name>
</gene>
<dbReference type="Proteomes" id="UP000799437">
    <property type="component" value="Unassembled WGS sequence"/>
</dbReference>
<feature type="compositionally biased region" description="Acidic residues" evidence="1">
    <location>
        <begin position="52"/>
        <end position="61"/>
    </location>
</feature>
<evidence type="ECO:0000313" key="2">
    <source>
        <dbReference type="EMBL" id="KAF2753215.1"/>
    </source>
</evidence>
<feature type="compositionally biased region" description="Low complexity" evidence="1">
    <location>
        <begin position="19"/>
        <end position="35"/>
    </location>
</feature>
<accession>A0A6A6VST6</accession>
<feature type="region of interest" description="Disordered" evidence="1">
    <location>
        <begin position="112"/>
        <end position="136"/>
    </location>
</feature>
<organism evidence="2 3">
    <name type="scientific">Pseudovirgaria hyperparasitica</name>
    <dbReference type="NCBI Taxonomy" id="470096"/>
    <lineage>
        <taxon>Eukaryota</taxon>
        <taxon>Fungi</taxon>
        <taxon>Dikarya</taxon>
        <taxon>Ascomycota</taxon>
        <taxon>Pezizomycotina</taxon>
        <taxon>Dothideomycetes</taxon>
        <taxon>Dothideomycetes incertae sedis</taxon>
        <taxon>Acrospermales</taxon>
        <taxon>Acrospermaceae</taxon>
        <taxon>Pseudovirgaria</taxon>
    </lineage>
</organism>
<evidence type="ECO:0000313" key="3">
    <source>
        <dbReference type="Proteomes" id="UP000799437"/>
    </source>
</evidence>
<feature type="region of interest" description="Disordered" evidence="1">
    <location>
        <begin position="151"/>
        <end position="173"/>
    </location>
</feature>
<sequence length="304" mass="33450">MLDSRSLEEALTIDPRILTHSYTTPTPTPISSSSSDDVDSDTEMPDAPPSPYDDDDDDETVYDDEISLIQNPPPGPPITLHEQLSFLTFSSTPKHRTAIPLASNLRRRSALPTVPLSPDPTPLPRPPPRRAVSFSPHPRTTAISTYLLPPTPIVRHNTTDGTDTDAYEPYVPLENMPTPVERARKEAVRAQREREREAWARTWDRVDVDLEVGSERGTEQMDEEEDGGCALWDDGARRKDSGVAGARRVFVGSEDGVLRENGHGPGVRLGVVSVADEGERKGGGQETGRGLGRMWEEGAEYTFS</sequence>
<dbReference type="EMBL" id="ML996585">
    <property type="protein sequence ID" value="KAF2753215.1"/>
    <property type="molecule type" value="Genomic_DNA"/>
</dbReference>
<proteinExistence type="predicted"/>
<name>A0A6A6VST6_9PEZI</name>
<feature type="region of interest" description="Disordered" evidence="1">
    <location>
        <begin position="1"/>
        <end position="61"/>
    </location>
</feature>
<protein>
    <submittedName>
        <fullName evidence="2">Uncharacterized protein</fullName>
    </submittedName>
</protein>
<reference evidence="2" key="1">
    <citation type="journal article" date="2020" name="Stud. Mycol.">
        <title>101 Dothideomycetes genomes: a test case for predicting lifestyles and emergence of pathogens.</title>
        <authorList>
            <person name="Haridas S."/>
            <person name="Albert R."/>
            <person name="Binder M."/>
            <person name="Bloem J."/>
            <person name="Labutti K."/>
            <person name="Salamov A."/>
            <person name="Andreopoulos B."/>
            <person name="Baker S."/>
            <person name="Barry K."/>
            <person name="Bills G."/>
            <person name="Bluhm B."/>
            <person name="Cannon C."/>
            <person name="Castanera R."/>
            <person name="Culley D."/>
            <person name="Daum C."/>
            <person name="Ezra D."/>
            <person name="Gonzalez J."/>
            <person name="Henrissat B."/>
            <person name="Kuo A."/>
            <person name="Liang C."/>
            <person name="Lipzen A."/>
            <person name="Lutzoni F."/>
            <person name="Magnuson J."/>
            <person name="Mondo S."/>
            <person name="Nolan M."/>
            <person name="Ohm R."/>
            <person name="Pangilinan J."/>
            <person name="Park H.-J."/>
            <person name="Ramirez L."/>
            <person name="Alfaro M."/>
            <person name="Sun H."/>
            <person name="Tritt A."/>
            <person name="Yoshinaga Y."/>
            <person name="Zwiers L.-H."/>
            <person name="Turgeon B."/>
            <person name="Goodwin S."/>
            <person name="Spatafora J."/>
            <person name="Crous P."/>
            <person name="Grigoriev I."/>
        </authorList>
    </citation>
    <scope>NUCLEOTIDE SEQUENCE</scope>
    <source>
        <strain evidence="2">CBS 121739</strain>
    </source>
</reference>
<feature type="region of interest" description="Disordered" evidence="1">
    <location>
        <begin position="277"/>
        <end position="304"/>
    </location>
</feature>
<feature type="compositionally biased region" description="Pro residues" evidence="1">
    <location>
        <begin position="115"/>
        <end position="126"/>
    </location>
</feature>
<evidence type="ECO:0000256" key="1">
    <source>
        <dbReference type="SAM" id="MobiDB-lite"/>
    </source>
</evidence>
<keyword evidence="3" id="KW-1185">Reference proteome</keyword>
<dbReference type="AlphaFoldDB" id="A0A6A6VST6"/>
<dbReference type="GeneID" id="54489848"/>
<dbReference type="RefSeq" id="XP_033595666.1">
    <property type="nucleotide sequence ID" value="XM_033748794.1"/>
</dbReference>